<dbReference type="InterPro" id="IPR041079">
    <property type="entry name" value="Neuraminidase-like"/>
</dbReference>
<evidence type="ECO:0000259" key="1">
    <source>
        <dbReference type="Pfam" id="PF18276"/>
    </source>
</evidence>
<evidence type="ECO:0000259" key="3">
    <source>
        <dbReference type="Pfam" id="PF20220"/>
    </source>
</evidence>
<comment type="caution">
    <text evidence="4">The sequence shown here is derived from an EMBL/GenBank/DDBJ whole genome shotgun (WGS) entry which is preliminary data.</text>
</comment>
<evidence type="ECO:0000313" key="5">
    <source>
        <dbReference type="Proteomes" id="UP000478064"/>
    </source>
</evidence>
<dbReference type="EMBL" id="WIVU01000006">
    <property type="protein sequence ID" value="MQU05080.1"/>
    <property type="molecule type" value="Genomic_DNA"/>
</dbReference>
<gene>
    <name evidence="4" type="ORF">GHO27_05225</name>
</gene>
<evidence type="ECO:0000259" key="2">
    <source>
        <dbReference type="Pfam" id="PF18413"/>
    </source>
</evidence>
<dbReference type="Pfam" id="PF18276">
    <property type="entry name" value="TcA_TcB_BD"/>
    <property type="match status" value="1"/>
</dbReference>
<dbReference type="InterPro" id="IPR046839">
    <property type="entry name" value="ABC_toxin_N"/>
</dbReference>
<dbReference type="RefSeq" id="WP_153373117.1">
    <property type="nucleotide sequence ID" value="NZ_WIVU01000006.1"/>
</dbReference>
<feature type="domain" description="Tc toxin complex TcA C-terminal TcB-binding" evidence="1">
    <location>
        <begin position="1308"/>
        <end position="1595"/>
    </location>
</feature>
<evidence type="ECO:0000313" key="4">
    <source>
        <dbReference type="EMBL" id="MQU05080.1"/>
    </source>
</evidence>
<feature type="domain" description="Neuraminidase-like" evidence="2">
    <location>
        <begin position="171"/>
        <end position="339"/>
    </location>
</feature>
<feature type="domain" description="ABC toxin N-terminal" evidence="3">
    <location>
        <begin position="9"/>
        <end position="141"/>
    </location>
</feature>
<protein>
    <submittedName>
        <fullName evidence="4">Phage tail tape measure protein</fullName>
    </submittedName>
</protein>
<reference evidence="4 5" key="1">
    <citation type="submission" date="2019-10" db="EMBL/GenBank/DDBJ databases">
        <title>Evaluation of single-gene subtyping targets for Pseudomonas.</title>
        <authorList>
            <person name="Reichler S.J."/>
            <person name="Orsi R.H."/>
            <person name="Wiedmann M."/>
            <person name="Martin N.H."/>
            <person name="Murphy S.I."/>
        </authorList>
    </citation>
    <scope>NUCLEOTIDE SEQUENCE [LARGE SCALE GENOMIC DNA]</scope>
    <source>
        <strain evidence="4 5">FSL R10-1637</strain>
    </source>
</reference>
<dbReference type="InterPro" id="IPR040840">
    <property type="entry name" value="TcA_TcB_BD"/>
</dbReference>
<name>A0A6L5HPC1_9PSED</name>
<sequence>MPHTLDHQLNEKLRDAQLAFYLTHAVPNDARLTALGLAQTLKTAEDLYTHWLLDVLVSQAVPTSRVACAIASLQQYINGISLGLEPGYESEGMSPAQLITWQDTLHTYSIWHAHQQLRYFPATFLNPELRINKTDNFQQLENDINQSRIQSSFILSAVQSYLGRFEDIANLTTLNGYIDGGIDNMANSTYYFVGKSRAENTYYWRSLDMAKRAMDSSATRTSTSKKDTPEASAWSDWQLIPLPASENIPDRSVRPVYFNNRLFIIWAQVVEPTPSFSEPAQLSDFKYDEDEKQYKLRSESFLKTRLSKISLNFIYQKYDGSWSMPQVCIDEYNTLKVNAEGINAATTTIATLDSTTYPPSLFLGLHIKGLKNSTDKTTTELTQGFYQAVRLDLQFGIKPLYSAGTLQDFIANPDDTKLARQYGAIFAVHNELNFNFHAPTSQLVEVVYTNTPIDESTLAWNYEGKQDNIKSISNEHELQLNATTSSLEIKSAVEKHFPKHLKLTFESNTGPNKIRLELVVTFTLDGQPNTRLDSYSSITFTQKTHASRHLQQIVITNTRSLETFSDFIKPPSSEHLTELTLENNQATIKLTDWTINTDTFNQLISLNSAPYTITVTLKPDDPEDSLNVLLFEHLKVTAFNRTYKQIIIIPLKDNPPISERILRRNTLIIGEEDEARRYLKDTSLELKPGQSITTQVQLDAESLRPYAVTNEATPTVSRQAQITLLHGVAILEVDIRYSQPYLLGYALKEVTVTLDKKAKSIIPLAPKLKRVLSNAKSTTECIDFTGSIIERSDSSQQKGPREPIRMNTGFAETLTKAANVSLEALFSLPPDSWFEAPLTEDGRLQPLDFHGAHGKYYWELFLYLPWLIAYRLNMEQRYAEAQKWLHYLFNPGCKTDVNDEMSGFWRLKVLTTPITEPSYARDNPYDPNQIALSAPVHFRQALYQLYLDILLNRGDAAYRQMTADSLAEAKLWYVRAKRLLGPRPDLTTIDPWTSITLDKLSATASGDLRKLEANVNLKDVALVTPSHNPARDNQSSLTADTPHFLRPLNPALTARWDKIDSRLHNLRHHLDLAGRPLQLSLYATPLSPHALLSRAAQGGNSHMTALNKQQIQAGHYRFQVTHAQAMLAVDNLIQFGNTLLSLLERKEQTEQIAQQYAHAWDLSAVAVEQQAQALLVDEKNQSALRAGRRVVEARTQYFEKQLLEGINPGETRATQEYQESAKIEIGAYAAQAAAGIAMLVPNIFGTSNGGIRFEGAAQAVQATLQNAAHIKRSSALHLERTEQFNRRNQEWSYALEQAQLELSQIDAQLETYAEQTRVSRLQLRHTETALIQAKTTYDTLSKRFCSVQLYQWLNNQLSTFYFQAYDMAHSLCLAAQACWQFEQADYTRTFIQNTLWNNQYRGLAAGESLKLNLLQMSTAYLQHNQRALEISKTISLRQLHRKDSDATLNQEWSALKTDLLVNGTVDFELTQALFDADYPGHYLRRIKSISVSLPATLGPYENIRATLTQTYNKIQFSEAPDSIKENLHVQEEIALSTGLNDSGLFTLNFDHDERYLPFEYTGAVSRWQLAFPNPKDQAILLGSLTDIIVHVRYTAKNLGGRG</sequence>
<accession>A0A6L5HPC1</accession>
<dbReference type="Pfam" id="PF18413">
    <property type="entry name" value="Neuraminidase"/>
    <property type="match status" value="1"/>
</dbReference>
<dbReference type="Pfam" id="PF20220">
    <property type="entry name" value="ABC_toxin_N"/>
    <property type="match status" value="1"/>
</dbReference>
<dbReference type="Proteomes" id="UP000478064">
    <property type="component" value="Unassembled WGS sequence"/>
</dbReference>
<organism evidence="4 5">
    <name type="scientific">Pseudomonas helleri</name>
    <dbReference type="NCBI Taxonomy" id="1608996"/>
    <lineage>
        <taxon>Bacteria</taxon>
        <taxon>Pseudomonadati</taxon>
        <taxon>Pseudomonadota</taxon>
        <taxon>Gammaproteobacteria</taxon>
        <taxon>Pseudomonadales</taxon>
        <taxon>Pseudomonadaceae</taxon>
        <taxon>Pseudomonas</taxon>
    </lineage>
</organism>
<proteinExistence type="predicted"/>